<feature type="region of interest" description="Disordered" evidence="1">
    <location>
        <begin position="89"/>
        <end position="117"/>
    </location>
</feature>
<organism evidence="2 3">
    <name type="scientific">Macrolepiota fuliginosa MF-IS2</name>
    <dbReference type="NCBI Taxonomy" id="1400762"/>
    <lineage>
        <taxon>Eukaryota</taxon>
        <taxon>Fungi</taxon>
        <taxon>Dikarya</taxon>
        <taxon>Basidiomycota</taxon>
        <taxon>Agaricomycotina</taxon>
        <taxon>Agaricomycetes</taxon>
        <taxon>Agaricomycetidae</taxon>
        <taxon>Agaricales</taxon>
        <taxon>Agaricineae</taxon>
        <taxon>Agaricaceae</taxon>
        <taxon>Macrolepiota</taxon>
    </lineage>
</organism>
<evidence type="ECO:0000256" key="1">
    <source>
        <dbReference type="SAM" id="MobiDB-lite"/>
    </source>
</evidence>
<dbReference type="Proteomes" id="UP000807342">
    <property type="component" value="Unassembled WGS sequence"/>
</dbReference>
<evidence type="ECO:0000313" key="2">
    <source>
        <dbReference type="EMBL" id="KAF9447039.1"/>
    </source>
</evidence>
<proteinExistence type="predicted"/>
<reference evidence="2" key="1">
    <citation type="submission" date="2020-11" db="EMBL/GenBank/DDBJ databases">
        <authorList>
            <consortium name="DOE Joint Genome Institute"/>
            <person name="Ahrendt S."/>
            <person name="Riley R."/>
            <person name="Andreopoulos W."/>
            <person name="Labutti K."/>
            <person name="Pangilinan J."/>
            <person name="Ruiz-Duenas F.J."/>
            <person name="Barrasa J.M."/>
            <person name="Sanchez-Garcia M."/>
            <person name="Camarero S."/>
            <person name="Miyauchi S."/>
            <person name="Serrano A."/>
            <person name="Linde D."/>
            <person name="Babiker R."/>
            <person name="Drula E."/>
            <person name="Ayuso-Fernandez I."/>
            <person name="Pacheco R."/>
            <person name="Padilla G."/>
            <person name="Ferreira P."/>
            <person name="Barriuso J."/>
            <person name="Kellner H."/>
            <person name="Castanera R."/>
            <person name="Alfaro M."/>
            <person name="Ramirez L."/>
            <person name="Pisabarro A.G."/>
            <person name="Kuo A."/>
            <person name="Tritt A."/>
            <person name="Lipzen A."/>
            <person name="He G."/>
            <person name="Yan M."/>
            <person name="Ng V."/>
            <person name="Cullen D."/>
            <person name="Martin F."/>
            <person name="Rosso M.-N."/>
            <person name="Henrissat B."/>
            <person name="Hibbett D."/>
            <person name="Martinez A.T."/>
            <person name="Grigoriev I.V."/>
        </authorList>
    </citation>
    <scope>NUCLEOTIDE SEQUENCE</scope>
    <source>
        <strain evidence="2">MF-IS2</strain>
    </source>
</reference>
<dbReference type="EMBL" id="MU151218">
    <property type="protein sequence ID" value="KAF9447039.1"/>
    <property type="molecule type" value="Genomic_DNA"/>
</dbReference>
<feature type="compositionally biased region" description="Low complexity" evidence="1">
    <location>
        <begin position="97"/>
        <end position="109"/>
    </location>
</feature>
<keyword evidence="3" id="KW-1185">Reference proteome</keyword>
<dbReference type="AlphaFoldDB" id="A0A9P6C324"/>
<name>A0A9P6C324_9AGAR</name>
<evidence type="ECO:0000313" key="3">
    <source>
        <dbReference type="Proteomes" id="UP000807342"/>
    </source>
</evidence>
<gene>
    <name evidence="2" type="ORF">P691DRAFT_144457</name>
</gene>
<protein>
    <submittedName>
        <fullName evidence="2">Uncharacterized protein</fullName>
    </submittedName>
</protein>
<comment type="caution">
    <text evidence="2">The sequence shown here is derived from an EMBL/GenBank/DDBJ whole genome shotgun (WGS) entry which is preliminary data.</text>
</comment>
<accession>A0A9P6C324</accession>
<sequence>MIRDTDSLVRAWYPQASVVVGSPGESVPTQTLAGSELAAPYSTATRVAQAPAITQFYPNSYGINTPQPVPHFLTVTQTTQETLTITQVLPSAPPPTISTTQAQPTTTQANDPLPDEV</sequence>